<dbReference type="Gene3D" id="3.40.50.2000">
    <property type="entry name" value="Glycogen Phosphorylase B"/>
    <property type="match status" value="2"/>
</dbReference>
<dbReference type="PANTHER" id="PTHR45947">
    <property type="entry name" value="SULFOQUINOVOSYL TRANSFERASE SQD2"/>
    <property type="match status" value="1"/>
</dbReference>
<protein>
    <submittedName>
        <fullName evidence="3">Glycosyltransferase family 1 protein</fullName>
    </submittedName>
</protein>
<dbReference type="PANTHER" id="PTHR45947:SF3">
    <property type="entry name" value="SULFOQUINOVOSYL TRANSFERASE SQD2"/>
    <property type="match status" value="1"/>
</dbReference>
<dbReference type="CDD" id="cd03801">
    <property type="entry name" value="GT4_PimA-like"/>
    <property type="match status" value="1"/>
</dbReference>
<evidence type="ECO:0000259" key="1">
    <source>
        <dbReference type="Pfam" id="PF00534"/>
    </source>
</evidence>
<evidence type="ECO:0000259" key="2">
    <source>
        <dbReference type="Pfam" id="PF13439"/>
    </source>
</evidence>
<dbReference type="InterPro" id="IPR001296">
    <property type="entry name" value="Glyco_trans_1"/>
</dbReference>
<comment type="caution">
    <text evidence="3">The sequence shown here is derived from an EMBL/GenBank/DDBJ whole genome shotgun (WGS) entry which is preliminary data.</text>
</comment>
<dbReference type="InterPro" id="IPR050194">
    <property type="entry name" value="Glycosyltransferase_grp1"/>
</dbReference>
<gene>
    <name evidence="3" type="ORF">ENR63_02580</name>
</gene>
<name>A0A7C4XVD1_UNCKA</name>
<dbReference type="AlphaFoldDB" id="A0A7C4XVD1"/>
<proteinExistence type="predicted"/>
<organism evidence="3">
    <name type="scientific">candidate division WWE3 bacterium</name>
    <dbReference type="NCBI Taxonomy" id="2053526"/>
    <lineage>
        <taxon>Bacteria</taxon>
        <taxon>Katanobacteria</taxon>
    </lineage>
</organism>
<feature type="domain" description="Glycosyltransferase subfamily 4-like N-terminal" evidence="2">
    <location>
        <begin position="16"/>
        <end position="205"/>
    </location>
</feature>
<dbReference type="EMBL" id="DSRT01000137">
    <property type="protein sequence ID" value="HGW29782.1"/>
    <property type="molecule type" value="Genomic_DNA"/>
</dbReference>
<accession>A0A7C4XVD1</accession>
<evidence type="ECO:0000313" key="3">
    <source>
        <dbReference type="EMBL" id="HGW29782.1"/>
    </source>
</evidence>
<dbReference type="Pfam" id="PF00534">
    <property type="entry name" value="Glycos_transf_1"/>
    <property type="match status" value="1"/>
</dbReference>
<sequence length="403" mass="45927">MKIAIFIKKTTFHLGYGGLETQNKLLAEGLAGRGHSVYVFSPKYELQENETEQNKVKYVFIESNYRTRFGFSKFEKMNWVNLSAEYFLSYHRQESFDVILGQSSAAVGILRHRPKIKVPVVSISHGSILNEFSTRLQNIQSFYDFLRIGFNLFYALYNFFGRQREFVTHSKRVIVVSEFVRDAIINETFVDERNVEVIYNGVDPKEIFYLAERTPSSNNSAVKLIYVGQLFKSKGIDDLLKALHKFIQQNGPTSISLDVVGSGDYIEKLKELATRLNLNNYVRFPGKIKHEEVLRTLNDYDIFVLPSRRKEGFPMTVVEAMFAGLPVIGAAIGGVPEAIENNVTGLTYESGNIDELYLCLSKLIKDKRLRANMGIAARTAAVNKFTLDIMIDKYEKVLKGVKK</sequence>
<dbReference type="InterPro" id="IPR028098">
    <property type="entry name" value="Glyco_trans_4-like_N"/>
</dbReference>
<dbReference type="SUPFAM" id="SSF53756">
    <property type="entry name" value="UDP-Glycosyltransferase/glycogen phosphorylase"/>
    <property type="match status" value="1"/>
</dbReference>
<keyword evidence="3" id="KW-0808">Transferase</keyword>
<reference evidence="3" key="1">
    <citation type="journal article" date="2020" name="mSystems">
        <title>Genome- and Community-Level Interaction Insights into Carbon Utilization and Element Cycling Functions of Hydrothermarchaeota in Hydrothermal Sediment.</title>
        <authorList>
            <person name="Zhou Z."/>
            <person name="Liu Y."/>
            <person name="Xu W."/>
            <person name="Pan J."/>
            <person name="Luo Z.H."/>
            <person name="Li M."/>
        </authorList>
    </citation>
    <scope>NUCLEOTIDE SEQUENCE [LARGE SCALE GENOMIC DNA]</scope>
    <source>
        <strain evidence="3">SpSt-417</strain>
    </source>
</reference>
<dbReference type="Pfam" id="PF13439">
    <property type="entry name" value="Glyco_transf_4"/>
    <property type="match status" value="1"/>
</dbReference>
<dbReference type="GO" id="GO:0016758">
    <property type="term" value="F:hexosyltransferase activity"/>
    <property type="evidence" value="ECO:0007669"/>
    <property type="project" value="TreeGrafter"/>
</dbReference>
<feature type="domain" description="Glycosyl transferase family 1" evidence="1">
    <location>
        <begin position="220"/>
        <end position="378"/>
    </location>
</feature>